<dbReference type="Proteomes" id="UP000001055">
    <property type="component" value="Unassembled WGS sequence"/>
</dbReference>
<dbReference type="AlphaFoldDB" id="Q0UY94"/>
<evidence type="ECO:0000313" key="1">
    <source>
        <dbReference type="EMBL" id="EAT90001.1"/>
    </source>
</evidence>
<dbReference type="KEGG" id="pno:SNOG_03270"/>
<accession>Q0UY94</accession>
<dbReference type="RefSeq" id="XP_001793840.1">
    <property type="nucleotide sequence ID" value="XM_001793788.1"/>
</dbReference>
<dbReference type="InParanoid" id="Q0UY94"/>
<organism evidence="1 2">
    <name type="scientific">Phaeosphaeria nodorum (strain SN15 / ATCC MYA-4574 / FGSC 10173)</name>
    <name type="common">Glume blotch fungus</name>
    <name type="synonym">Parastagonospora nodorum</name>
    <dbReference type="NCBI Taxonomy" id="321614"/>
    <lineage>
        <taxon>Eukaryota</taxon>
        <taxon>Fungi</taxon>
        <taxon>Dikarya</taxon>
        <taxon>Ascomycota</taxon>
        <taxon>Pezizomycotina</taxon>
        <taxon>Dothideomycetes</taxon>
        <taxon>Pleosporomycetidae</taxon>
        <taxon>Pleosporales</taxon>
        <taxon>Pleosporineae</taxon>
        <taxon>Phaeosphaeriaceae</taxon>
        <taxon>Parastagonospora</taxon>
    </lineage>
</organism>
<protein>
    <submittedName>
        <fullName evidence="1">Uncharacterized protein</fullName>
    </submittedName>
</protein>
<reference evidence="2" key="1">
    <citation type="journal article" date="2007" name="Plant Cell">
        <title>Dothideomycete-plant interactions illuminated by genome sequencing and EST analysis of the wheat pathogen Stagonospora nodorum.</title>
        <authorList>
            <person name="Hane J.K."/>
            <person name="Lowe R.G."/>
            <person name="Solomon P.S."/>
            <person name="Tan K.C."/>
            <person name="Schoch C.L."/>
            <person name="Spatafora J.W."/>
            <person name="Crous P.W."/>
            <person name="Kodira C."/>
            <person name="Birren B.W."/>
            <person name="Galagan J.E."/>
            <person name="Torriani S.F."/>
            <person name="McDonald B.A."/>
            <person name="Oliver R.P."/>
        </authorList>
    </citation>
    <scope>NUCLEOTIDE SEQUENCE [LARGE SCALE GENOMIC DNA]</scope>
    <source>
        <strain evidence="2">SN15 / ATCC MYA-4574 / FGSC 10173</strain>
    </source>
</reference>
<name>Q0UY94_PHANO</name>
<dbReference type="GeneID" id="5970697"/>
<sequence length="113" mass="12132">MAVSENALGPRVPGRVGGGLLIGRKEGVAERLERKGKNGTVVRPYSPTAEEHGPNGLAVRFLDGSCVFEAPLVGIPRYAILPHRWRDEEVLFADPNGNITVAQAKKGHLKLLA</sequence>
<gene>
    <name evidence="1" type="ORF">SNOG_03270</name>
</gene>
<evidence type="ECO:0000313" key="2">
    <source>
        <dbReference type="Proteomes" id="UP000001055"/>
    </source>
</evidence>
<proteinExistence type="predicted"/>
<dbReference type="EMBL" id="CH445328">
    <property type="protein sequence ID" value="EAT90001.1"/>
    <property type="molecule type" value="Genomic_DNA"/>
</dbReference>